<evidence type="ECO:0000256" key="5">
    <source>
        <dbReference type="RuleBase" id="RU000586"/>
    </source>
</evidence>
<dbReference type="SUPFAM" id="SSF55729">
    <property type="entry name" value="Acyl-CoA N-acyltransferases (Nat)"/>
    <property type="match status" value="2"/>
</dbReference>
<evidence type="ECO:0000256" key="1">
    <source>
        <dbReference type="ARBA" id="ARBA00009469"/>
    </source>
</evidence>
<dbReference type="PANTHER" id="PTHR11377">
    <property type="entry name" value="N-MYRISTOYL TRANSFERASE"/>
    <property type="match status" value="1"/>
</dbReference>
<dbReference type="PROSITE" id="PS00975">
    <property type="entry name" value="NMT_1"/>
    <property type="match status" value="1"/>
</dbReference>
<evidence type="ECO:0000256" key="6">
    <source>
        <dbReference type="RuleBase" id="RU004178"/>
    </source>
</evidence>
<proteinExistence type="inferred from homology"/>
<dbReference type="PANTHER" id="PTHR11377:SF5">
    <property type="entry name" value="GLYCYLPEPTIDE N-TETRADECANOYLTRANSFERASE"/>
    <property type="match status" value="1"/>
</dbReference>
<evidence type="ECO:0000259" key="8">
    <source>
        <dbReference type="Pfam" id="PF01233"/>
    </source>
</evidence>
<name>A0A7S0T1F9_9CHLO</name>
<comment type="catalytic activity">
    <reaction evidence="5">
        <text>N-terminal glycyl-[protein] + tetradecanoyl-CoA = N-tetradecanoylglycyl-[protein] + CoA + H(+)</text>
        <dbReference type="Rhea" id="RHEA:15521"/>
        <dbReference type="Rhea" id="RHEA-COMP:12666"/>
        <dbReference type="Rhea" id="RHEA-COMP:12667"/>
        <dbReference type="ChEBI" id="CHEBI:15378"/>
        <dbReference type="ChEBI" id="CHEBI:57287"/>
        <dbReference type="ChEBI" id="CHEBI:57385"/>
        <dbReference type="ChEBI" id="CHEBI:64723"/>
        <dbReference type="ChEBI" id="CHEBI:133050"/>
        <dbReference type="EC" id="2.3.1.97"/>
    </reaction>
</comment>
<keyword evidence="4 5" id="KW-0012">Acyltransferase</keyword>
<evidence type="ECO:0000256" key="3">
    <source>
        <dbReference type="ARBA" id="ARBA00022679"/>
    </source>
</evidence>
<dbReference type="Pfam" id="PF02799">
    <property type="entry name" value="NMT_C"/>
    <property type="match status" value="1"/>
</dbReference>
<dbReference type="EMBL" id="HBFC01033730">
    <property type="protein sequence ID" value="CAD8720852.1"/>
    <property type="molecule type" value="Transcribed_RNA"/>
</dbReference>
<evidence type="ECO:0000313" key="10">
    <source>
        <dbReference type="EMBL" id="CAD8720852.1"/>
    </source>
</evidence>
<feature type="compositionally biased region" description="Basic and acidic residues" evidence="7">
    <location>
        <begin position="1"/>
        <end position="14"/>
    </location>
</feature>
<sequence>MGDDERPGGGEGQHESSGAAESLERAMAGVSVSDAQVVVKDHAFWETQPVGQLKAELDRAGPEGAIDEPMGVDGVKQDAYKLPDSFEWSSCDMTDAKTKGEVFDLLAANYVEDDDEMFRFQYSQEFLKWALQPPGYHVDWHLGVRVKGTGKLVAFITGVPATLMVKGITLELAEINFLCIHKKLRAKRLAPMLIREITRRVNLRGVFQAAYTAGVVLPKPIAQARYWHRSLNVKKLIEIGFTHLHARMTMARTIKLFKLDSEPATPGIREMTDADVPAVTVLLHAHLRRFPVAPVFNEAEVRHLLSPREGVVYSFVVEDPESPGSITDFVSFYSLPSTVIKSATQCTLRAAYSYYNVATKATIQRLMEDALILAKQRDFDVFNALDLMDNAQFLEDLRFGIGDGNLQYYLYNWRISSQLEPADIGLVLT</sequence>
<feature type="region of interest" description="Disordered" evidence="7">
    <location>
        <begin position="1"/>
        <end position="27"/>
    </location>
</feature>
<comment type="similarity">
    <text evidence="1 6">Belongs to the NMT family.</text>
</comment>
<evidence type="ECO:0000259" key="9">
    <source>
        <dbReference type="Pfam" id="PF02799"/>
    </source>
</evidence>
<dbReference type="Gene3D" id="3.40.630.170">
    <property type="match status" value="1"/>
</dbReference>
<protein>
    <recommendedName>
        <fullName evidence="2 5">Glycylpeptide N-tetradecanoyltransferase</fullName>
        <ecNumber evidence="2 5">2.3.1.97</ecNumber>
    </recommendedName>
</protein>
<dbReference type="GO" id="GO:0005737">
    <property type="term" value="C:cytoplasm"/>
    <property type="evidence" value="ECO:0007669"/>
    <property type="project" value="TreeGrafter"/>
</dbReference>
<evidence type="ECO:0000256" key="2">
    <source>
        <dbReference type="ARBA" id="ARBA00012923"/>
    </source>
</evidence>
<dbReference type="EC" id="2.3.1.97" evidence="2 5"/>
<dbReference type="GO" id="GO:0004379">
    <property type="term" value="F:glycylpeptide N-tetradecanoyltransferase activity"/>
    <property type="evidence" value="ECO:0007669"/>
    <property type="project" value="UniProtKB-EC"/>
</dbReference>
<accession>A0A7S0T1F9</accession>
<dbReference type="Pfam" id="PF01233">
    <property type="entry name" value="NMT"/>
    <property type="match status" value="1"/>
</dbReference>
<dbReference type="InterPro" id="IPR016181">
    <property type="entry name" value="Acyl_CoA_acyltransferase"/>
</dbReference>
<dbReference type="FunFam" id="3.40.630.170:FF:000003">
    <property type="entry name" value="Glycylpeptide N-tetradecanoyltransferase"/>
    <property type="match status" value="1"/>
</dbReference>
<reference evidence="10" key="1">
    <citation type="submission" date="2021-01" db="EMBL/GenBank/DDBJ databases">
        <authorList>
            <person name="Corre E."/>
            <person name="Pelletier E."/>
            <person name="Niang G."/>
            <person name="Scheremetjew M."/>
            <person name="Finn R."/>
            <person name="Kale V."/>
            <person name="Holt S."/>
            <person name="Cochrane G."/>
            <person name="Meng A."/>
            <person name="Brown T."/>
            <person name="Cohen L."/>
        </authorList>
    </citation>
    <scope>NUCLEOTIDE SEQUENCE</scope>
    <source>
        <strain evidence="10">SL-175</strain>
    </source>
</reference>
<keyword evidence="3 5" id="KW-0808">Transferase</keyword>
<evidence type="ECO:0000256" key="7">
    <source>
        <dbReference type="SAM" id="MobiDB-lite"/>
    </source>
</evidence>
<feature type="domain" description="Glycylpeptide N-tetradecanoyltransferase N-terminal" evidence="8">
    <location>
        <begin position="66"/>
        <end position="223"/>
    </location>
</feature>
<organism evidence="10">
    <name type="scientific">Mantoniella antarctica</name>
    <dbReference type="NCBI Taxonomy" id="81844"/>
    <lineage>
        <taxon>Eukaryota</taxon>
        <taxon>Viridiplantae</taxon>
        <taxon>Chlorophyta</taxon>
        <taxon>Mamiellophyceae</taxon>
        <taxon>Mamiellales</taxon>
        <taxon>Mamiellaceae</taxon>
        <taxon>Mantoniella</taxon>
    </lineage>
</organism>
<dbReference type="AlphaFoldDB" id="A0A7S0T1F9"/>
<dbReference type="InterPro" id="IPR022677">
    <property type="entry name" value="NMT_C"/>
</dbReference>
<feature type="domain" description="Glycylpeptide N-tetradecanoyltransferase C-terminal" evidence="9">
    <location>
        <begin position="238"/>
        <end position="421"/>
    </location>
</feature>
<comment type="function">
    <text evidence="5">Adds a myristoyl group to the N-terminal glycine residue of certain cellular proteins.</text>
</comment>
<dbReference type="PIRSF" id="PIRSF015892">
    <property type="entry name" value="N-myristl_transf"/>
    <property type="match status" value="1"/>
</dbReference>
<evidence type="ECO:0000256" key="4">
    <source>
        <dbReference type="ARBA" id="ARBA00023315"/>
    </source>
</evidence>
<dbReference type="InterPro" id="IPR022676">
    <property type="entry name" value="NMT_N"/>
</dbReference>
<gene>
    <name evidence="10" type="ORF">MANT1106_LOCUS20064</name>
</gene>
<dbReference type="InterPro" id="IPR022678">
    <property type="entry name" value="NMT_CS"/>
</dbReference>
<dbReference type="InterPro" id="IPR000903">
    <property type="entry name" value="NMT"/>
</dbReference>